<dbReference type="GO" id="GO:0006355">
    <property type="term" value="P:regulation of DNA-templated transcription"/>
    <property type="evidence" value="ECO:0007669"/>
    <property type="project" value="UniProtKB-UniRule"/>
</dbReference>
<evidence type="ECO:0000256" key="4">
    <source>
        <dbReference type="ARBA" id="ARBA00023125"/>
    </source>
</evidence>
<gene>
    <name evidence="9" type="ORF">ENU74_03940</name>
</gene>
<evidence type="ECO:0000313" key="9">
    <source>
        <dbReference type="EMBL" id="HGK63724.1"/>
    </source>
</evidence>
<sequence>MAGHSKWAQIKHKKAKVDRMRGNLFSKLAREITTAARLGGGNPDFNPRLRAAIEAAKEANMPSENIERAIKRGTGELPGVVYEEIEFEGYGPEGVAVIVKVLTDNRNRTVNDIRHIFSKYGGNLGQAGSVSWQFRPKGVIMVSKDKVDEETIFAVALEAGAEDIKTDETSYQIITAPEDFSKVKEKLKENNIPIDHSELTKLPLTTVTITDEKIAEKILKLISAFEELEEVQQVYSNFDIEESILEKFATKE</sequence>
<dbReference type="InterPro" id="IPR026564">
    <property type="entry name" value="Transcrip_reg_TACO1-like_dom3"/>
</dbReference>
<dbReference type="GO" id="GO:0005829">
    <property type="term" value="C:cytosol"/>
    <property type="evidence" value="ECO:0007669"/>
    <property type="project" value="TreeGrafter"/>
</dbReference>
<evidence type="ECO:0000259" key="7">
    <source>
        <dbReference type="Pfam" id="PF01709"/>
    </source>
</evidence>
<dbReference type="HAMAP" id="MF_00693">
    <property type="entry name" value="Transcrip_reg_TACO1"/>
    <property type="match status" value="1"/>
</dbReference>
<evidence type="ECO:0000256" key="3">
    <source>
        <dbReference type="ARBA" id="ARBA00023015"/>
    </source>
</evidence>
<dbReference type="EMBL" id="DTDR01000101">
    <property type="protein sequence ID" value="HGK63724.1"/>
    <property type="molecule type" value="Genomic_DNA"/>
</dbReference>
<dbReference type="InterPro" id="IPR048300">
    <property type="entry name" value="TACO1_YebC-like_2nd/3rd_dom"/>
</dbReference>
<dbReference type="PANTHER" id="PTHR12532">
    <property type="entry name" value="TRANSLATIONAL ACTIVATOR OF CYTOCHROME C OXIDASE 1"/>
    <property type="match status" value="1"/>
</dbReference>
<feature type="domain" description="TACO1/YebC-like second and third" evidence="7">
    <location>
        <begin position="82"/>
        <end position="238"/>
    </location>
</feature>
<feature type="domain" description="TACO1/YebC-like N-terminal" evidence="8">
    <location>
        <begin position="5"/>
        <end position="76"/>
    </location>
</feature>
<dbReference type="NCBIfam" id="NF001030">
    <property type="entry name" value="PRK00110.1"/>
    <property type="match status" value="1"/>
</dbReference>
<dbReference type="InterPro" id="IPR049083">
    <property type="entry name" value="TACO1_YebC_N"/>
</dbReference>
<reference evidence="9" key="1">
    <citation type="journal article" date="2020" name="mSystems">
        <title>Genome- and Community-Level Interaction Insights into Carbon Utilization and Element Cycling Functions of Hydrothermarchaeota in Hydrothermal Sediment.</title>
        <authorList>
            <person name="Zhou Z."/>
            <person name="Liu Y."/>
            <person name="Xu W."/>
            <person name="Pan J."/>
            <person name="Luo Z.H."/>
            <person name="Li M."/>
        </authorList>
    </citation>
    <scope>NUCLEOTIDE SEQUENCE [LARGE SCALE GENOMIC DNA]</scope>
    <source>
        <strain evidence="9">SpSt-697</strain>
    </source>
</reference>
<keyword evidence="5 6" id="KW-0804">Transcription</keyword>
<keyword evidence="4 6" id="KW-0238">DNA-binding</keyword>
<organism evidence="9">
    <name type="scientific">candidate division WOR-3 bacterium</name>
    <dbReference type="NCBI Taxonomy" id="2052148"/>
    <lineage>
        <taxon>Bacteria</taxon>
        <taxon>Bacteria division WOR-3</taxon>
    </lineage>
</organism>
<keyword evidence="2 6" id="KW-0963">Cytoplasm</keyword>
<proteinExistence type="inferred from homology"/>
<accession>A0A7V3ZV39</accession>
<dbReference type="NCBIfam" id="NF009044">
    <property type="entry name" value="PRK12378.1"/>
    <property type="match status" value="1"/>
</dbReference>
<evidence type="ECO:0000256" key="6">
    <source>
        <dbReference type="HAMAP-Rule" id="MF_00693"/>
    </source>
</evidence>
<dbReference type="PANTHER" id="PTHR12532:SF6">
    <property type="entry name" value="TRANSCRIPTIONAL REGULATORY PROTEIN YEBC-RELATED"/>
    <property type="match status" value="1"/>
</dbReference>
<keyword evidence="3 6" id="KW-0805">Transcription regulation</keyword>
<evidence type="ECO:0000256" key="5">
    <source>
        <dbReference type="ARBA" id="ARBA00023163"/>
    </source>
</evidence>
<dbReference type="NCBIfam" id="TIGR01033">
    <property type="entry name" value="YebC/PmpR family DNA-binding transcriptional regulator"/>
    <property type="match status" value="1"/>
</dbReference>
<evidence type="ECO:0000256" key="2">
    <source>
        <dbReference type="ARBA" id="ARBA00022490"/>
    </source>
</evidence>
<protein>
    <recommendedName>
        <fullName evidence="6">Probable transcriptional regulatory protein ENU74_03940</fullName>
    </recommendedName>
</protein>
<comment type="similarity">
    <text evidence="1 6">Belongs to the TACO1 family.</text>
</comment>
<dbReference type="InterPro" id="IPR029072">
    <property type="entry name" value="YebC-like"/>
</dbReference>
<dbReference type="FunFam" id="1.10.10.200:FF:000002">
    <property type="entry name" value="Probable transcriptional regulatory protein CLM62_37755"/>
    <property type="match status" value="1"/>
</dbReference>
<name>A0A7V3ZV39_UNCW3</name>
<dbReference type="GO" id="GO:0003677">
    <property type="term" value="F:DNA binding"/>
    <property type="evidence" value="ECO:0007669"/>
    <property type="project" value="UniProtKB-UniRule"/>
</dbReference>
<dbReference type="SUPFAM" id="SSF75625">
    <property type="entry name" value="YebC-like"/>
    <property type="match status" value="1"/>
</dbReference>
<dbReference type="InterPro" id="IPR017856">
    <property type="entry name" value="Integrase-like_N"/>
</dbReference>
<dbReference type="InterPro" id="IPR002876">
    <property type="entry name" value="Transcrip_reg_TACO1-like"/>
</dbReference>
<dbReference type="AlphaFoldDB" id="A0A7V3ZV39"/>
<dbReference type="Pfam" id="PF01709">
    <property type="entry name" value="Transcrip_reg"/>
    <property type="match status" value="1"/>
</dbReference>
<comment type="subcellular location">
    <subcellularLocation>
        <location evidence="6">Cytoplasm</location>
    </subcellularLocation>
</comment>
<dbReference type="Gene3D" id="1.10.10.200">
    <property type="match status" value="1"/>
</dbReference>
<comment type="caution">
    <text evidence="9">The sequence shown here is derived from an EMBL/GenBank/DDBJ whole genome shotgun (WGS) entry which is preliminary data.</text>
</comment>
<dbReference type="Pfam" id="PF20772">
    <property type="entry name" value="TACO1_YebC_N"/>
    <property type="match status" value="1"/>
</dbReference>
<dbReference type="Gene3D" id="3.30.70.980">
    <property type="match status" value="2"/>
</dbReference>
<dbReference type="FunFam" id="3.30.70.980:FF:000002">
    <property type="entry name" value="Probable transcriptional regulatory protein YebC"/>
    <property type="match status" value="1"/>
</dbReference>
<evidence type="ECO:0000256" key="1">
    <source>
        <dbReference type="ARBA" id="ARBA00008724"/>
    </source>
</evidence>
<evidence type="ECO:0000259" key="8">
    <source>
        <dbReference type="Pfam" id="PF20772"/>
    </source>
</evidence>